<evidence type="ECO:0000313" key="1">
    <source>
        <dbReference type="EMBL" id="TCT28155.1"/>
    </source>
</evidence>
<gene>
    <name evidence="1" type="ORF">EDC90_10663</name>
</gene>
<dbReference type="Proteomes" id="UP000295097">
    <property type="component" value="Unassembled WGS sequence"/>
</dbReference>
<sequence length="430" mass="44702">MTTYKTGTITLTNGSRIVTGIDTGWQTAVIAGGVIYPEAAGNPLPIETIDSNTQITAATAWVGATGTYTYALQRQNDGYQVLSNASALAGYIQRLKDTPLAALDDLVPAEDQLPYFNGATSADLTPLTAFARSLLDDADAAEALETLGAFPSSDVSVFSKTLLDDANAAAALDTLGVSAFAQALLGDADAAAARGTMGAQASLGYAPVAADNPRMTSDAYVTGFGGSASLKATPAFVARQADASGAIRGLLQAYEQVGQYYFLLLSLEAGGGAWQMQFRSDGSLNIPGAINAAAKNFLIDHPLDPYNKDLIFASTESPHYAVEAWGISRLVDGRASVDIDAASNLTSGTWAALTQNTIVRSLQNQEGFTAVRPGPVSGGSFEIIAEYETCTDLIAWHVVADRADPVVKTLANADPATGLLVPEAEKDDLS</sequence>
<dbReference type="AlphaFoldDB" id="A0A4R3NEI3"/>
<comment type="caution">
    <text evidence="1">The sequence shown here is derived from an EMBL/GenBank/DDBJ whole genome shotgun (WGS) entry which is preliminary data.</text>
</comment>
<keyword evidence="2" id="KW-1185">Reference proteome</keyword>
<reference evidence="1 2" key="1">
    <citation type="submission" date="2019-03" db="EMBL/GenBank/DDBJ databases">
        <title>Freshwater and sediment microbial communities from various areas in North America, analyzing microbe dynamics in response to fracking.</title>
        <authorList>
            <person name="Lamendella R."/>
        </authorList>
    </citation>
    <scope>NUCLEOTIDE SEQUENCE [LARGE SCALE GENOMIC DNA]</scope>
    <source>
        <strain evidence="1 2">175.2</strain>
    </source>
</reference>
<dbReference type="RefSeq" id="WP_132314281.1">
    <property type="nucleotide sequence ID" value="NZ_SMAR01000066.1"/>
</dbReference>
<proteinExistence type="predicted"/>
<protein>
    <submittedName>
        <fullName evidence="1">Uncharacterized protein</fullName>
    </submittedName>
</protein>
<dbReference type="EMBL" id="SMAR01000066">
    <property type="protein sequence ID" value="TCT28155.1"/>
    <property type="molecule type" value="Genomic_DNA"/>
</dbReference>
<dbReference type="OrthoDB" id="8708771at2"/>
<organism evidence="1 2">
    <name type="scientific">Martelella mediterranea</name>
    <dbReference type="NCBI Taxonomy" id="293089"/>
    <lineage>
        <taxon>Bacteria</taxon>
        <taxon>Pseudomonadati</taxon>
        <taxon>Pseudomonadota</taxon>
        <taxon>Alphaproteobacteria</taxon>
        <taxon>Hyphomicrobiales</taxon>
        <taxon>Aurantimonadaceae</taxon>
        <taxon>Martelella</taxon>
    </lineage>
</organism>
<name>A0A4R3NEI3_9HYPH</name>
<evidence type="ECO:0000313" key="2">
    <source>
        <dbReference type="Proteomes" id="UP000295097"/>
    </source>
</evidence>
<accession>A0A4R3NEI3</accession>